<dbReference type="Gene3D" id="1.10.101.10">
    <property type="entry name" value="PGBD-like superfamily/PGBD"/>
    <property type="match status" value="1"/>
</dbReference>
<evidence type="ECO:0000313" key="8">
    <source>
        <dbReference type="Proteomes" id="UP000430222"/>
    </source>
</evidence>
<evidence type="ECO:0000256" key="2">
    <source>
        <dbReference type="ARBA" id="ARBA00022670"/>
    </source>
</evidence>
<dbReference type="SUPFAM" id="SSF54001">
    <property type="entry name" value="Cysteine proteinases"/>
    <property type="match status" value="1"/>
</dbReference>
<dbReference type="SUPFAM" id="SSF47090">
    <property type="entry name" value="PGBD-like"/>
    <property type="match status" value="1"/>
</dbReference>
<gene>
    <name evidence="7" type="ORF">FYJ78_00175</name>
</gene>
<keyword evidence="3" id="KW-0378">Hydrolase</keyword>
<sequence length="253" mass="27193">MKNSRWRRAGVAAGLSLILLSGTAAASPTLQTGSHGHNVMLLQQKLKQAGYSIASVDGVFGGETERAVAEFQRDRKLRITGIVNNATWRALQRVRPQSGKTPAVPHTAVPAAKHAAPVAAAPDNLPILNRSKVGALIRTARSYIGVPYKFGGSTPKAFDCSGYLQYVFAQNGISIPRTADEQYKLGRRTTSSRQLEPGDLVFFTTYEPGASHCGIYLGDGEFIHAASSTGVRIDALSNSYWAPRYLGGKHIVK</sequence>
<feature type="chain" id="PRO_5026015969" evidence="5">
    <location>
        <begin position="27"/>
        <end position="253"/>
    </location>
</feature>
<feature type="domain" description="NlpC/P60" evidence="6">
    <location>
        <begin position="130"/>
        <end position="252"/>
    </location>
</feature>
<keyword evidence="4" id="KW-0788">Thiol protease</keyword>
<dbReference type="InterPro" id="IPR038765">
    <property type="entry name" value="Papain-like_cys_pep_sf"/>
</dbReference>
<evidence type="ECO:0000259" key="6">
    <source>
        <dbReference type="PROSITE" id="PS51935"/>
    </source>
</evidence>
<keyword evidence="8" id="KW-1185">Reference proteome</keyword>
<dbReference type="GO" id="GO:0006508">
    <property type="term" value="P:proteolysis"/>
    <property type="evidence" value="ECO:0007669"/>
    <property type="project" value="UniProtKB-KW"/>
</dbReference>
<dbReference type="InterPro" id="IPR051202">
    <property type="entry name" value="Peptidase_C40"/>
</dbReference>
<dbReference type="Proteomes" id="UP000430222">
    <property type="component" value="Unassembled WGS sequence"/>
</dbReference>
<dbReference type="Pfam" id="PF00877">
    <property type="entry name" value="NLPC_P60"/>
    <property type="match status" value="1"/>
</dbReference>
<dbReference type="InterPro" id="IPR002477">
    <property type="entry name" value="Peptidoglycan-bd-like"/>
</dbReference>
<evidence type="ECO:0000256" key="3">
    <source>
        <dbReference type="ARBA" id="ARBA00022801"/>
    </source>
</evidence>
<dbReference type="PANTHER" id="PTHR47053">
    <property type="entry name" value="MUREIN DD-ENDOPEPTIDASE MEPH-RELATED"/>
    <property type="match status" value="1"/>
</dbReference>
<proteinExistence type="inferred from homology"/>
<accession>A0A6I2UTD4</accession>
<reference evidence="7 8" key="1">
    <citation type="submission" date="2019-08" db="EMBL/GenBank/DDBJ databases">
        <title>In-depth cultivation of the pig gut microbiome towards novel bacterial diversity and tailored functional studies.</title>
        <authorList>
            <person name="Wylensek D."/>
            <person name="Hitch T.C.A."/>
            <person name="Clavel T."/>
        </authorList>
    </citation>
    <scope>NUCLEOTIDE SEQUENCE [LARGE SCALE GENOMIC DNA]</scope>
    <source>
        <strain evidence="8">WCA-380-WT-3B3</strain>
    </source>
</reference>
<comment type="caution">
    <text evidence="7">The sequence shown here is derived from an EMBL/GenBank/DDBJ whole genome shotgun (WGS) entry which is preliminary data.</text>
</comment>
<dbReference type="InterPro" id="IPR036365">
    <property type="entry name" value="PGBD-like_sf"/>
</dbReference>
<dbReference type="EMBL" id="VUNL01000001">
    <property type="protein sequence ID" value="MSV23635.1"/>
    <property type="molecule type" value="Genomic_DNA"/>
</dbReference>
<protein>
    <submittedName>
        <fullName evidence="7">Endopeptidase</fullName>
    </submittedName>
</protein>
<dbReference type="RefSeq" id="WP_154619400.1">
    <property type="nucleotide sequence ID" value="NZ_VUNL01000001.1"/>
</dbReference>
<evidence type="ECO:0000256" key="5">
    <source>
        <dbReference type="SAM" id="SignalP"/>
    </source>
</evidence>
<dbReference type="PROSITE" id="PS51935">
    <property type="entry name" value="NLPC_P60"/>
    <property type="match status" value="1"/>
</dbReference>
<dbReference type="InterPro" id="IPR036366">
    <property type="entry name" value="PGBDSf"/>
</dbReference>
<dbReference type="GO" id="GO:0008234">
    <property type="term" value="F:cysteine-type peptidase activity"/>
    <property type="evidence" value="ECO:0007669"/>
    <property type="project" value="UniProtKB-KW"/>
</dbReference>
<keyword evidence="5" id="KW-0732">Signal</keyword>
<evidence type="ECO:0000256" key="1">
    <source>
        <dbReference type="ARBA" id="ARBA00007074"/>
    </source>
</evidence>
<organism evidence="7 8">
    <name type="scientific">Selenomonas montiformis</name>
    <dbReference type="NCBI Taxonomy" id="2652285"/>
    <lineage>
        <taxon>Bacteria</taxon>
        <taxon>Bacillati</taxon>
        <taxon>Bacillota</taxon>
        <taxon>Negativicutes</taxon>
        <taxon>Selenomonadales</taxon>
        <taxon>Selenomonadaceae</taxon>
        <taxon>Selenomonas</taxon>
    </lineage>
</organism>
<evidence type="ECO:0000313" key="7">
    <source>
        <dbReference type="EMBL" id="MSV23635.1"/>
    </source>
</evidence>
<comment type="similarity">
    <text evidence="1">Belongs to the peptidase C40 family.</text>
</comment>
<dbReference type="PANTHER" id="PTHR47053:SF1">
    <property type="entry name" value="MUREIN DD-ENDOPEPTIDASE MEPH-RELATED"/>
    <property type="match status" value="1"/>
</dbReference>
<feature type="signal peptide" evidence="5">
    <location>
        <begin position="1"/>
        <end position="26"/>
    </location>
</feature>
<dbReference type="InterPro" id="IPR000064">
    <property type="entry name" value="NLP_P60_dom"/>
</dbReference>
<dbReference type="AlphaFoldDB" id="A0A6I2UTD4"/>
<name>A0A6I2UTD4_9FIRM</name>
<dbReference type="Gene3D" id="3.90.1720.10">
    <property type="entry name" value="endopeptidase domain like (from Nostoc punctiforme)"/>
    <property type="match status" value="1"/>
</dbReference>
<dbReference type="Pfam" id="PF01471">
    <property type="entry name" value="PG_binding_1"/>
    <property type="match status" value="1"/>
</dbReference>
<keyword evidence="2" id="KW-0645">Protease</keyword>
<evidence type="ECO:0000256" key="4">
    <source>
        <dbReference type="ARBA" id="ARBA00022807"/>
    </source>
</evidence>